<sequence length="364" mass="39613">MSKLLLSSIIFASLLLTAHKAAAGTNDAVSMRNWGAVQTAKLVLLNQAPPAPPLLDPEELSQIEAVVAETNQKSASAKLVIENGRAVEFERGQNGQSVDVYALSQLLIKQAGLAFVPMFVSQPAVNLADTNSLGIAELVAVGESDFSGSPKNRIHNIKVGSAKYNGIIIQPSQEFSFNKFLGDVDAENGFLPELVIKRTGVVPEFGGGLCQVSSTAFRAAMNAGLPIVERRNHSFAVKYYAPQGTDATIYPGSTDLRFTNNLSSHLLIWTRIEGYKLYYDFYGTKDDRLVEFDGPTQYDKKADGSMKAIWTRHVSLNGQQSEQIFKSTYLPPALFHPEEQATTPNPQTPPEPAETTQPTPNEQP</sequence>
<dbReference type="PANTHER" id="PTHR35788">
    <property type="entry name" value="EXPORTED PROTEIN-RELATED"/>
    <property type="match status" value="1"/>
</dbReference>
<evidence type="ECO:0000256" key="1">
    <source>
        <dbReference type="SAM" id="MobiDB-lite"/>
    </source>
</evidence>
<proteinExistence type="predicted"/>
<comment type="caution">
    <text evidence="3">The sequence shown here is derived from an EMBL/GenBank/DDBJ whole genome shotgun (WGS) entry which is preliminary data.</text>
</comment>
<feature type="compositionally biased region" description="Low complexity" evidence="1">
    <location>
        <begin position="353"/>
        <end position="364"/>
    </location>
</feature>
<dbReference type="PANTHER" id="PTHR35788:SF1">
    <property type="entry name" value="EXPORTED PROTEIN"/>
    <property type="match status" value="1"/>
</dbReference>
<dbReference type="STRING" id="1817825.A2720_04570"/>
<evidence type="ECO:0000313" key="4">
    <source>
        <dbReference type="Proteomes" id="UP000178892"/>
    </source>
</evidence>
<protein>
    <recommendedName>
        <fullName evidence="5">Peptidoglycan binding domain-containing protein</fullName>
    </recommendedName>
</protein>
<feature type="chain" id="PRO_5009520189" description="Peptidoglycan binding domain-containing protein" evidence="2">
    <location>
        <begin position="24"/>
        <end position="364"/>
    </location>
</feature>
<reference evidence="3 4" key="1">
    <citation type="journal article" date="2016" name="Nat. Commun.">
        <title>Thousands of microbial genomes shed light on interconnected biogeochemical processes in an aquifer system.</title>
        <authorList>
            <person name="Anantharaman K."/>
            <person name="Brown C.T."/>
            <person name="Hug L.A."/>
            <person name="Sharon I."/>
            <person name="Castelle C.J."/>
            <person name="Probst A.J."/>
            <person name="Thomas B.C."/>
            <person name="Singh A."/>
            <person name="Wilkins M.J."/>
            <person name="Karaoz U."/>
            <person name="Brodie E.L."/>
            <person name="Williams K.H."/>
            <person name="Hubbard S.S."/>
            <person name="Banfield J.F."/>
        </authorList>
    </citation>
    <scope>NUCLEOTIDE SEQUENCE [LARGE SCALE GENOMIC DNA]</scope>
</reference>
<evidence type="ECO:0000313" key="3">
    <source>
        <dbReference type="EMBL" id="OGE80804.1"/>
    </source>
</evidence>
<gene>
    <name evidence="3" type="ORF">A2720_04570</name>
</gene>
<dbReference type="Pfam" id="PF04294">
    <property type="entry name" value="VanW"/>
    <property type="match status" value="1"/>
</dbReference>
<keyword evidence="2" id="KW-0732">Signal</keyword>
<dbReference type="EMBL" id="MFEL01000018">
    <property type="protein sequence ID" value="OGE80804.1"/>
    <property type="molecule type" value="Genomic_DNA"/>
</dbReference>
<name>A0A1F5NTA1_9BACT</name>
<feature type="region of interest" description="Disordered" evidence="1">
    <location>
        <begin position="327"/>
        <end position="364"/>
    </location>
</feature>
<dbReference type="InterPro" id="IPR052913">
    <property type="entry name" value="Glycopeptide_resist_protein"/>
</dbReference>
<organism evidence="3 4">
    <name type="scientific">Candidatus Doudnabacteria bacterium RIFCSPHIGHO2_01_FULL_46_24</name>
    <dbReference type="NCBI Taxonomy" id="1817825"/>
    <lineage>
        <taxon>Bacteria</taxon>
        <taxon>Candidatus Doudnaibacteriota</taxon>
    </lineage>
</organism>
<evidence type="ECO:0000256" key="2">
    <source>
        <dbReference type="SAM" id="SignalP"/>
    </source>
</evidence>
<dbReference type="InterPro" id="IPR007391">
    <property type="entry name" value="Vancomycin_resist_VanW"/>
</dbReference>
<evidence type="ECO:0008006" key="5">
    <source>
        <dbReference type="Google" id="ProtNLM"/>
    </source>
</evidence>
<feature type="signal peptide" evidence="2">
    <location>
        <begin position="1"/>
        <end position="23"/>
    </location>
</feature>
<accession>A0A1F5NTA1</accession>
<dbReference type="Proteomes" id="UP000178892">
    <property type="component" value="Unassembled WGS sequence"/>
</dbReference>
<dbReference type="AlphaFoldDB" id="A0A1F5NTA1"/>